<evidence type="ECO:0000313" key="1">
    <source>
        <dbReference type="EMBL" id="GFQ84412.1"/>
    </source>
</evidence>
<dbReference type="AlphaFoldDB" id="A0A8X6FMK3"/>
<comment type="caution">
    <text evidence="1">The sequence shown here is derived from an EMBL/GenBank/DDBJ whole genome shotgun (WGS) entry which is preliminary data.</text>
</comment>
<evidence type="ECO:0000313" key="2">
    <source>
        <dbReference type="Proteomes" id="UP000887116"/>
    </source>
</evidence>
<dbReference type="Proteomes" id="UP000887116">
    <property type="component" value="Unassembled WGS sequence"/>
</dbReference>
<protein>
    <submittedName>
        <fullName evidence="1">Uncharacterized protein</fullName>
    </submittedName>
</protein>
<proteinExistence type="predicted"/>
<dbReference type="EMBL" id="BMAO01032759">
    <property type="protein sequence ID" value="GFQ84412.1"/>
    <property type="molecule type" value="Genomic_DNA"/>
</dbReference>
<organism evidence="1 2">
    <name type="scientific">Trichonephila clavata</name>
    <name type="common">Joro spider</name>
    <name type="synonym">Nephila clavata</name>
    <dbReference type="NCBI Taxonomy" id="2740835"/>
    <lineage>
        <taxon>Eukaryota</taxon>
        <taxon>Metazoa</taxon>
        <taxon>Ecdysozoa</taxon>
        <taxon>Arthropoda</taxon>
        <taxon>Chelicerata</taxon>
        <taxon>Arachnida</taxon>
        <taxon>Araneae</taxon>
        <taxon>Araneomorphae</taxon>
        <taxon>Entelegynae</taxon>
        <taxon>Araneoidea</taxon>
        <taxon>Nephilidae</taxon>
        <taxon>Trichonephila</taxon>
    </lineage>
</organism>
<reference evidence="1" key="1">
    <citation type="submission" date="2020-07" db="EMBL/GenBank/DDBJ databases">
        <title>Multicomponent nature underlies the extraordinary mechanical properties of spider dragline silk.</title>
        <authorList>
            <person name="Kono N."/>
            <person name="Nakamura H."/>
            <person name="Mori M."/>
            <person name="Yoshida Y."/>
            <person name="Ohtoshi R."/>
            <person name="Malay A.D."/>
            <person name="Moran D.A.P."/>
            <person name="Tomita M."/>
            <person name="Numata K."/>
            <person name="Arakawa K."/>
        </authorList>
    </citation>
    <scope>NUCLEOTIDE SEQUENCE</scope>
</reference>
<gene>
    <name evidence="1" type="ORF">TNCT_340151</name>
</gene>
<sequence length="117" mass="13689">MSFRPSHFPYVSKAVQQKLKYQQMKLIFTTEMNLHFLFNMSININHWNALLDYCCHQDLSNGWRTTFSRSALSVSHILAINIISRPPRKVTSGADGSKRLISPPVIKWTQFRFYLLI</sequence>
<name>A0A8X6FMK3_TRICU</name>
<keyword evidence="2" id="KW-1185">Reference proteome</keyword>
<accession>A0A8X6FMK3</accession>